<evidence type="ECO:0000256" key="1">
    <source>
        <dbReference type="ARBA" id="ARBA00022559"/>
    </source>
</evidence>
<comment type="similarity">
    <text evidence="4">Belongs to the peroxidase family.</text>
</comment>
<feature type="signal peptide" evidence="5">
    <location>
        <begin position="1"/>
        <end position="19"/>
    </location>
</feature>
<dbReference type="AlphaFoldDB" id="A0AA39XTT1"/>
<evidence type="ECO:0000259" key="6">
    <source>
        <dbReference type="PROSITE" id="PS50873"/>
    </source>
</evidence>
<comment type="caution">
    <text evidence="7">The sequence shown here is derived from an EMBL/GenBank/DDBJ whole genome shotgun (WGS) entry which is preliminary data.</text>
</comment>
<reference evidence="7" key="1">
    <citation type="submission" date="2023-06" db="EMBL/GenBank/DDBJ databases">
        <title>Multi-omics analyses reveal the molecular pathogenesis toolkit of Lasiodiplodia hormozganensis, a cross-kingdom pathogen.</title>
        <authorList>
            <person name="Felix C."/>
            <person name="Meneses R."/>
            <person name="Goncalves M.F.M."/>
            <person name="Tilleman L."/>
            <person name="Duarte A.S."/>
            <person name="Jorrin-Novo J.V."/>
            <person name="Van De Peer Y."/>
            <person name="Deforce D."/>
            <person name="Van Nieuwerburgh F."/>
            <person name="Esteves A.C."/>
            <person name="Alves A."/>
        </authorList>
    </citation>
    <scope>NUCLEOTIDE SEQUENCE</scope>
    <source>
        <strain evidence="7">CBS 339.90</strain>
    </source>
</reference>
<organism evidence="7 8">
    <name type="scientific">Lasiodiplodia hormozganensis</name>
    <dbReference type="NCBI Taxonomy" id="869390"/>
    <lineage>
        <taxon>Eukaryota</taxon>
        <taxon>Fungi</taxon>
        <taxon>Dikarya</taxon>
        <taxon>Ascomycota</taxon>
        <taxon>Pezizomycotina</taxon>
        <taxon>Dothideomycetes</taxon>
        <taxon>Dothideomycetes incertae sedis</taxon>
        <taxon>Botryosphaeriales</taxon>
        <taxon>Botryosphaeriaceae</taxon>
        <taxon>Lasiodiplodia</taxon>
    </lineage>
</organism>
<dbReference type="EMBL" id="JAUJDW010000090">
    <property type="protein sequence ID" value="KAK0640096.1"/>
    <property type="molecule type" value="Genomic_DNA"/>
</dbReference>
<dbReference type="GO" id="GO:0042744">
    <property type="term" value="P:hydrogen peroxide catabolic process"/>
    <property type="evidence" value="ECO:0007669"/>
    <property type="project" value="TreeGrafter"/>
</dbReference>
<keyword evidence="8" id="KW-1185">Reference proteome</keyword>
<dbReference type="SUPFAM" id="SSF48113">
    <property type="entry name" value="Heme-dependent peroxidases"/>
    <property type="match status" value="1"/>
</dbReference>
<accession>A0AA39XTT1</accession>
<evidence type="ECO:0000256" key="3">
    <source>
        <dbReference type="ARBA" id="ARBA00023002"/>
    </source>
</evidence>
<dbReference type="GO" id="GO:0020037">
    <property type="term" value="F:heme binding"/>
    <property type="evidence" value="ECO:0007669"/>
    <property type="project" value="UniProtKB-UniRule"/>
</dbReference>
<dbReference type="InterPro" id="IPR010255">
    <property type="entry name" value="Haem_peroxidase_sf"/>
</dbReference>
<keyword evidence="3 5" id="KW-0560">Oxidoreductase</keyword>
<evidence type="ECO:0000313" key="8">
    <source>
        <dbReference type="Proteomes" id="UP001175001"/>
    </source>
</evidence>
<proteinExistence type="inferred from homology"/>
<gene>
    <name evidence="7" type="ORF">DIS24_g9701</name>
</gene>
<dbReference type="GO" id="GO:0034599">
    <property type="term" value="P:cellular response to oxidative stress"/>
    <property type="evidence" value="ECO:0007669"/>
    <property type="project" value="InterPro"/>
</dbReference>
<dbReference type="GO" id="GO:0004601">
    <property type="term" value="F:peroxidase activity"/>
    <property type="evidence" value="ECO:0007669"/>
    <property type="project" value="UniProtKB-KW"/>
</dbReference>
<dbReference type="GO" id="GO:0000302">
    <property type="term" value="P:response to reactive oxygen species"/>
    <property type="evidence" value="ECO:0007669"/>
    <property type="project" value="TreeGrafter"/>
</dbReference>
<dbReference type="Pfam" id="PF00141">
    <property type="entry name" value="peroxidase"/>
    <property type="match status" value="1"/>
</dbReference>
<dbReference type="InterPro" id="IPR044831">
    <property type="entry name" value="Ccp1-like"/>
</dbReference>
<keyword evidence="1 5" id="KW-0575">Peroxidase</keyword>
<evidence type="ECO:0000313" key="7">
    <source>
        <dbReference type="EMBL" id="KAK0640096.1"/>
    </source>
</evidence>
<feature type="domain" description="Plant heme peroxidase family profile" evidence="6">
    <location>
        <begin position="119"/>
        <end position="199"/>
    </location>
</feature>
<dbReference type="PANTHER" id="PTHR31356">
    <property type="entry name" value="THYLAKOID LUMENAL 29 KDA PROTEIN, CHLOROPLASTIC-RELATED"/>
    <property type="match status" value="1"/>
</dbReference>
<dbReference type="EC" id="1.11.1.-" evidence="5"/>
<dbReference type="InterPro" id="IPR002016">
    <property type="entry name" value="Haem_peroxidase"/>
</dbReference>
<name>A0AA39XTT1_9PEZI</name>
<keyword evidence="2" id="KW-0349">Heme</keyword>
<protein>
    <recommendedName>
        <fullName evidence="5">Peroxidase</fullName>
        <ecNumber evidence="5">1.11.1.-</ecNumber>
    </recommendedName>
</protein>
<evidence type="ECO:0000256" key="5">
    <source>
        <dbReference type="RuleBase" id="RU363051"/>
    </source>
</evidence>
<keyword evidence="2" id="KW-0408">Iron</keyword>
<sequence>MRAVQLAVLAASAAPTVSAKYVWPAQNDFIEDLLAIQSGYINFGFTDTVTPCGFGSNTPGQQTAAEWVRTAFRDAITHDKSAGTGGLDASIIYEATKDKRPAFNNTFASMADFVNPHASAADMIALAFVSSIASCGGPRVPLRTGRIDATAAGPSGVPRPHDTLDSMTSAFARAGFSTSDMIAMVACGHTLGGVHSVDFPSIAGGEVSATNVPKFDRTGDRFDTAVVDEYLDGNGVNPLVFGHNDTTNSDKRVFGADGNVTMTALRDPTTFSTTCADILGRMIDAVPAAVTLSDPVELVDVKPYVERFELADSSSKNTLAFEGRIRLRITNRNAATADDICVALNVLTRNGDKRTVAPALRARGTSQGFFGEAFAWYEFATELDAAAGVKAFDIELTNTGAADETYDNAGTGGYPVSDALLFAASQSCLDSSGVNDGHNATATVRAAVRQDLDEAGSKPVVKLARKIQQGVVLPRLEVEAVPMEKTVSRGGYVFYTAEMQLEPAGMSTTFDIELPTKDGTVVSKLHRTGKLSTGACPAL</sequence>
<keyword evidence="5" id="KW-0732">Signal</keyword>
<dbReference type="PANTHER" id="PTHR31356:SF53">
    <property type="entry name" value="HEME PEROXIDASE"/>
    <property type="match status" value="1"/>
</dbReference>
<evidence type="ECO:0000256" key="4">
    <source>
        <dbReference type="RuleBase" id="RU004241"/>
    </source>
</evidence>
<feature type="chain" id="PRO_5041486804" description="Peroxidase" evidence="5">
    <location>
        <begin position="20"/>
        <end position="539"/>
    </location>
</feature>
<dbReference type="PRINTS" id="PR00458">
    <property type="entry name" value="PEROXIDASE"/>
</dbReference>
<dbReference type="Proteomes" id="UP001175001">
    <property type="component" value="Unassembled WGS sequence"/>
</dbReference>
<dbReference type="Gene3D" id="1.10.520.10">
    <property type="match status" value="1"/>
</dbReference>
<evidence type="ECO:0000256" key="2">
    <source>
        <dbReference type="ARBA" id="ARBA00022617"/>
    </source>
</evidence>
<dbReference type="GO" id="GO:0046872">
    <property type="term" value="F:metal ion binding"/>
    <property type="evidence" value="ECO:0007669"/>
    <property type="project" value="UniProtKB-UniRule"/>
</dbReference>
<dbReference type="PROSITE" id="PS50873">
    <property type="entry name" value="PEROXIDASE_4"/>
    <property type="match status" value="1"/>
</dbReference>
<keyword evidence="2" id="KW-0479">Metal-binding</keyword>